<keyword evidence="5" id="KW-1185">Reference proteome</keyword>
<dbReference type="EMBL" id="SJPJ01000001">
    <property type="protein sequence ID" value="TWT79958.1"/>
    <property type="molecule type" value="Genomic_DNA"/>
</dbReference>
<evidence type="ECO:0000256" key="3">
    <source>
        <dbReference type="PIRSR" id="PIRSR006615-2"/>
    </source>
</evidence>
<dbReference type="PIRSF" id="PIRSF006615">
    <property type="entry name" value="Zn_crbxpep_Taq"/>
    <property type="match status" value="1"/>
</dbReference>
<comment type="caution">
    <text evidence="4">The sequence shown here is derived from an EMBL/GenBank/DDBJ whole genome shotgun (WGS) entry which is preliminary data.</text>
</comment>
<evidence type="ECO:0000313" key="5">
    <source>
        <dbReference type="Proteomes" id="UP000315010"/>
    </source>
</evidence>
<reference evidence="4 5" key="1">
    <citation type="submission" date="2019-02" db="EMBL/GenBank/DDBJ databases">
        <title>Deep-cultivation of Planctomycetes and their phenomic and genomic characterization uncovers novel biology.</title>
        <authorList>
            <person name="Wiegand S."/>
            <person name="Jogler M."/>
            <person name="Boedeker C."/>
            <person name="Pinto D."/>
            <person name="Vollmers J."/>
            <person name="Rivas-Marin E."/>
            <person name="Kohn T."/>
            <person name="Peeters S.H."/>
            <person name="Heuer A."/>
            <person name="Rast P."/>
            <person name="Oberbeckmann S."/>
            <person name="Bunk B."/>
            <person name="Jeske O."/>
            <person name="Meyerdierks A."/>
            <person name="Storesund J.E."/>
            <person name="Kallscheuer N."/>
            <person name="Luecker S."/>
            <person name="Lage O.M."/>
            <person name="Pohl T."/>
            <person name="Merkel B.J."/>
            <person name="Hornburger P."/>
            <person name="Mueller R.-W."/>
            <person name="Bruemmer F."/>
            <person name="Labrenz M."/>
            <person name="Spormann A.M."/>
            <person name="Op Den Camp H."/>
            <person name="Overmann J."/>
            <person name="Amann R."/>
            <person name="Jetten M.S.M."/>
            <person name="Mascher T."/>
            <person name="Medema M.H."/>
            <person name="Devos D.P."/>
            <person name="Kaster A.-K."/>
            <person name="Ovreas L."/>
            <person name="Rohde M."/>
            <person name="Galperin M.Y."/>
            <person name="Jogler C."/>
        </authorList>
    </citation>
    <scope>NUCLEOTIDE SEQUENCE [LARGE SCALE GENOMIC DNA]</scope>
    <source>
        <strain evidence="4 5">CA13</strain>
    </source>
</reference>
<feature type="active site" description="Proton donor/acceptor" evidence="3">
    <location>
        <position position="272"/>
    </location>
</feature>
<dbReference type="GO" id="GO:0046872">
    <property type="term" value="F:metal ion binding"/>
    <property type="evidence" value="ECO:0007669"/>
    <property type="project" value="UniProtKB-KW"/>
</dbReference>
<dbReference type="AlphaFoldDB" id="A0A5C5YXZ2"/>
<dbReference type="InterPro" id="IPR001333">
    <property type="entry name" value="Peptidase_M32_Taq"/>
</dbReference>
<dbReference type="Pfam" id="PF02074">
    <property type="entry name" value="Peptidase_M32"/>
    <property type="match status" value="1"/>
</dbReference>
<keyword evidence="1" id="KW-0645">Protease</keyword>
<dbReference type="PANTHER" id="PTHR34217:SF1">
    <property type="entry name" value="CARBOXYPEPTIDASE 1"/>
    <property type="match status" value="1"/>
</dbReference>
<comment type="similarity">
    <text evidence="1">Belongs to the peptidase M32 family.</text>
</comment>
<evidence type="ECO:0000256" key="2">
    <source>
        <dbReference type="PIRSR" id="PIRSR006615-1"/>
    </source>
</evidence>
<evidence type="ECO:0000256" key="1">
    <source>
        <dbReference type="PIRNR" id="PIRNR006615"/>
    </source>
</evidence>
<dbReference type="GO" id="GO:0006508">
    <property type="term" value="P:proteolysis"/>
    <property type="evidence" value="ECO:0007669"/>
    <property type="project" value="UniProtKB-UniRule"/>
</dbReference>
<gene>
    <name evidence="4" type="ORF">CA13_13690</name>
</gene>
<dbReference type="PROSITE" id="PS52034">
    <property type="entry name" value="PEPTIDASE_M32"/>
    <property type="match status" value="1"/>
</dbReference>
<dbReference type="GO" id="GO:0004181">
    <property type="term" value="F:metallocarboxypeptidase activity"/>
    <property type="evidence" value="ECO:0007669"/>
    <property type="project" value="UniProtKB-UniRule"/>
</dbReference>
<dbReference type="Gene3D" id="1.10.1370.30">
    <property type="match status" value="1"/>
</dbReference>
<keyword evidence="1 2" id="KW-0479">Metal-binding</keyword>
<keyword evidence="2" id="KW-0862">Zinc</keyword>
<comment type="catalytic activity">
    <reaction evidence="1">
        <text>Release of a C-terminal amino acid with broad specificity, except for -Pro.</text>
        <dbReference type="EC" id="3.4.17.19"/>
    </reaction>
</comment>
<dbReference type="CDD" id="cd06460">
    <property type="entry name" value="M32_Taq"/>
    <property type="match status" value="1"/>
</dbReference>
<keyword evidence="1 4" id="KW-0121">Carboxypeptidase</keyword>
<proteinExistence type="inferred from homology"/>
<protein>
    <recommendedName>
        <fullName evidence="1">Metal-dependent carboxypeptidase</fullName>
        <ecNumber evidence="1">3.4.17.19</ecNumber>
    </recommendedName>
</protein>
<sequence length="511" mass="57803">MNMDQTDFQWVCDQAREAMLLQTVADLLEWDERTGMPIGGGDYRAQQVSHLRGKVHRLRTSEKYGETLLRLSESLPQGHDLASDAPATIRGLTRHWNRDHRLPDDLVERTARATVKGQQAWDAARKADDFSMFRDALAEVLVLKREAGERIAEGTDRSVYEALLDEYEPDARVHHLNRVFAELRTPLVRLIDQIRGASQQPNRELLERDYPVDIQRRLSRFVAEQVGFDFQRGRLDETSHPFCTTLGPSDCRILSRYDANWLPGGLLGTLHEAGHGMYEQGLRSDWFGLPPGSYCSLGIHESQSRLWENQVGRSRAFWQWLFEHTKEMFGSTLADVSLDDFHFAINQVQPSLIRVEADEATYNLHIIIRFDLEQQLIDGSLSVDDLPEAWNARYQSDLGICPPSAADGVLQDVHWSAGLIGYFPTYTLGNLASAQLYDAVKDQIEGLEEGFSEGHFQPLLAWLRSKVHERGQCESGNQIVENATGKPLCAESLIGYLQNKLGNLYGLKSPG</sequence>
<dbReference type="OrthoDB" id="9772308at2"/>
<evidence type="ECO:0000313" key="4">
    <source>
        <dbReference type="EMBL" id="TWT79958.1"/>
    </source>
</evidence>
<feature type="binding site" evidence="2">
    <location>
        <position position="301"/>
    </location>
    <ligand>
        <name>Zn(2+)</name>
        <dbReference type="ChEBI" id="CHEBI:29105"/>
        <note>catalytic</note>
    </ligand>
</feature>
<comment type="function">
    <text evidence="1">Broad specificity carboxypetidase that releases amino acids sequentially from the C-terminus, including neutral, aromatic, polar and basic residues.</text>
</comment>
<dbReference type="PANTHER" id="PTHR34217">
    <property type="entry name" value="METAL-DEPENDENT CARBOXYPEPTIDASE"/>
    <property type="match status" value="1"/>
</dbReference>
<accession>A0A5C5YXZ2</accession>
<keyword evidence="1" id="KW-0482">Metalloprotease</keyword>
<organism evidence="4 5">
    <name type="scientific">Novipirellula herctigrandis</name>
    <dbReference type="NCBI Taxonomy" id="2527986"/>
    <lineage>
        <taxon>Bacteria</taxon>
        <taxon>Pseudomonadati</taxon>
        <taxon>Planctomycetota</taxon>
        <taxon>Planctomycetia</taxon>
        <taxon>Pirellulales</taxon>
        <taxon>Pirellulaceae</taxon>
        <taxon>Novipirellula</taxon>
    </lineage>
</organism>
<dbReference type="Proteomes" id="UP000315010">
    <property type="component" value="Unassembled WGS sequence"/>
</dbReference>
<keyword evidence="1 4" id="KW-0378">Hydrolase</keyword>
<comment type="cofactor">
    <cofactor evidence="2">
        <name>Zn(2+)</name>
        <dbReference type="ChEBI" id="CHEBI:29105"/>
    </cofactor>
    <text evidence="2">Binds 1 zinc ion per subunit.</text>
</comment>
<name>A0A5C5YXZ2_9BACT</name>
<feature type="binding site" evidence="2">
    <location>
        <position position="275"/>
    </location>
    <ligand>
        <name>Zn(2+)</name>
        <dbReference type="ChEBI" id="CHEBI:29105"/>
        <note>catalytic</note>
    </ligand>
</feature>
<feature type="binding site" evidence="2">
    <location>
        <position position="271"/>
    </location>
    <ligand>
        <name>Zn(2+)</name>
        <dbReference type="ChEBI" id="CHEBI:29105"/>
        <note>catalytic</note>
    </ligand>
</feature>
<dbReference type="PRINTS" id="PR00998">
    <property type="entry name" value="CRBOXYPTASET"/>
</dbReference>
<dbReference type="EC" id="3.4.17.19" evidence="1"/>
<dbReference type="SUPFAM" id="SSF55486">
    <property type="entry name" value="Metalloproteases ('zincins'), catalytic domain"/>
    <property type="match status" value="1"/>
</dbReference>